<dbReference type="AlphaFoldDB" id="A0A937VYW2"/>
<evidence type="ECO:0000256" key="4">
    <source>
        <dbReference type="ARBA" id="ARBA00022485"/>
    </source>
</evidence>
<evidence type="ECO:0000256" key="12">
    <source>
        <dbReference type="ARBA" id="ARBA00031213"/>
    </source>
</evidence>
<keyword evidence="11" id="KW-0411">Iron-sulfur</keyword>
<dbReference type="NCBIfam" id="TIGR00089">
    <property type="entry name" value="MiaB/RimO family radical SAM methylthiotransferase"/>
    <property type="match status" value="1"/>
</dbReference>
<keyword evidence="5" id="KW-0963">Cytoplasm</keyword>
<feature type="domain" description="Radical SAM core" evidence="16">
    <location>
        <begin position="141"/>
        <end position="368"/>
    </location>
</feature>
<evidence type="ECO:0000313" key="17">
    <source>
        <dbReference type="EMBL" id="MBM3223683.1"/>
    </source>
</evidence>
<accession>A0A937VYW2</accession>
<evidence type="ECO:0000259" key="14">
    <source>
        <dbReference type="PROSITE" id="PS50926"/>
    </source>
</evidence>
<dbReference type="InterPro" id="IPR023404">
    <property type="entry name" value="rSAM_horseshoe"/>
</dbReference>
<protein>
    <recommendedName>
        <fullName evidence="3">tRNA (N(6)-L-threonylcarbamoyladenosine(37)-C(2))-methylthiotransferase</fullName>
        <ecNumber evidence="3">2.8.4.5</ecNumber>
    </recommendedName>
    <alternativeName>
        <fullName evidence="12">tRNA-t(6)A37 methylthiotransferase</fullName>
    </alternativeName>
</protein>
<evidence type="ECO:0000313" key="18">
    <source>
        <dbReference type="Proteomes" id="UP000712673"/>
    </source>
</evidence>
<evidence type="ECO:0000256" key="13">
    <source>
        <dbReference type="ARBA" id="ARBA00051661"/>
    </source>
</evidence>
<evidence type="ECO:0000256" key="6">
    <source>
        <dbReference type="ARBA" id="ARBA00022679"/>
    </source>
</evidence>
<dbReference type="FunFam" id="3.40.50.12160:FF:000004">
    <property type="entry name" value="Threonylcarbamoyladenosine tRNA methylthiotransferase MtaB"/>
    <property type="match status" value="1"/>
</dbReference>
<evidence type="ECO:0000256" key="8">
    <source>
        <dbReference type="ARBA" id="ARBA00022694"/>
    </source>
</evidence>
<dbReference type="EMBL" id="VGLS01000181">
    <property type="protein sequence ID" value="MBM3223683.1"/>
    <property type="molecule type" value="Genomic_DNA"/>
</dbReference>
<dbReference type="InterPro" id="IPR005839">
    <property type="entry name" value="Methylthiotransferase"/>
</dbReference>
<dbReference type="PANTHER" id="PTHR11918">
    <property type="entry name" value="RADICAL SAM PROTEINS"/>
    <property type="match status" value="1"/>
</dbReference>
<evidence type="ECO:0000259" key="16">
    <source>
        <dbReference type="PROSITE" id="PS51918"/>
    </source>
</evidence>
<keyword evidence="8" id="KW-0819">tRNA processing</keyword>
<evidence type="ECO:0000256" key="1">
    <source>
        <dbReference type="ARBA" id="ARBA00001966"/>
    </source>
</evidence>
<gene>
    <name evidence="17" type="primary">mtaB</name>
    <name evidence="17" type="ORF">FJZ47_07785</name>
</gene>
<dbReference type="PROSITE" id="PS51918">
    <property type="entry name" value="RADICAL_SAM"/>
    <property type="match status" value="1"/>
</dbReference>
<dbReference type="Pfam" id="PF04055">
    <property type="entry name" value="Radical_SAM"/>
    <property type="match status" value="1"/>
</dbReference>
<dbReference type="InterPro" id="IPR058240">
    <property type="entry name" value="rSAM_sf"/>
</dbReference>
<evidence type="ECO:0000259" key="15">
    <source>
        <dbReference type="PROSITE" id="PS51449"/>
    </source>
</evidence>
<dbReference type="InterPro" id="IPR020612">
    <property type="entry name" value="Methylthiotransferase_CS"/>
</dbReference>
<dbReference type="EC" id="2.8.4.5" evidence="3"/>
<dbReference type="SMART" id="SM00729">
    <property type="entry name" value="Elp3"/>
    <property type="match status" value="1"/>
</dbReference>
<keyword evidence="9" id="KW-0479">Metal-binding</keyword>
<dbReference type="GO" id="GO:0035598">
    <property type="term" value="F:tRNA (N(6)-L-threonylcarbamoyladenosine(37)-C(2))-methylthiotransferase activity"/>
    <property type="evidence" value="ECO:0007669"/>
    <property type="project" value="UniProtKB-EC"/>
</dbReference>
<dbReference type="InterPro" id="IPR038135">
    <property type="entry name" value="Methylthiotransferase_N_sf"/>
</dbReference>
<feature type="domain" description="MTTase N-terminal" evidence="15">
    <location>
        <begin position="4"/>
        <end position="116"/>
    </location>
</feature>
<dbReference type="InterPro" id="IPR013848">
    <property type="entry name" value="Methylthiotransferase_N"/>
</dbReference>
<dbReference type="GO" id="GO:0051539">
    <property type="term" value="F:4 iron, 4 sulfur cluster binding"/>
    <property type="evidence" value="ECO:0007669"/>
    <property type="project" value="UniProtKB-KW"/>
</dbReference>
<evidence type="ECO:0000256" key="2">
    <source>
        <dbReference type="ARBA" id="ARBA00002399"/>
    </source>
</evidence>
<dbReference type="Pfam" id="PF00919">
    <property type="entry name" value="UPF0004"/>
    <property type="match status" value="1"/>
</dbReference>
<evidence type="ECO:0000256" key="3">
    <source>
        <dbReference type="ARBA" id="ARBA00013273"/>
    </source>
</evidence>
<evidence type="ECO:0000256" key="5">
    <source>
        <dbReference type="ARBA" id="ARBA00022490"/>
    </source>
</evidence>
<dbReference type="PROSITE" id="PS50926">
    <property type="entry name" value="TRAM"/>
    <property type="match status" value="1"/>
</dbReference>
<dbReference type="PROSITE" id="PS51449">
    <property type="entry name" value="MTTASE_N"/>
    <property type="match status" value="1"/>
</dbReference>
<dbReference type="SFLD" id="SFLDS00029">
    <property type="entry name" value="Radical_SAM"/>
    <property type="match status" value="1"/>
</dbReference>
<dbReference type="InterPro" id="IPR007197">
    <property type="entry name" value="rSAM"/>
</dbReference>
<evidence type="ECO:0000256" key="11">
    <source>
        <dbReference type="ARBA" id="ARBA00023014"/>
    </source>
</evidence>
<dbReference type="InterPro" id="IPR002792">
    <property type="entry name" value="TRAM_dom"/>
</dbReference>
<dbReference type="InterPro" id="IPR006467">
    <property type="entry name" value="MiaB-like_bact"/>
</dbReference>
<evidence type="ECO:0000256" key="7">
    <source>
        <dbReference type="ARBA" id="ARBA00022691"/>
    </source>
</evidence>
<feature type="domain" description="TRAM" evidence="14">
    <location>
        <begin position="371"/>
        <end position="432"/>
    </location>
</feature>
<dbReference type="Gene3D" id="3.80.30.20">
    <property type="entry name" value="tm_1862 like domain"/>
    <property type="match status" value="1"/>
</dbReference>
<keyword evidence="7" id="KW-0949">S-adenosyl-L-methionine</keyword>
<comment type="function">
    <text evidence="2">Catalyzes the methylthiolation of N6-threonylcarbamoyladenosine (t(6)A), leading to the formation of 2-methylthio-N6-threonylcarbamoyladenosine (ms(2)t(6)A) at position 37 in tRNAs that read codons beginning with adenine.</text>
</comment>
<reference evidence="17" key="1">
    <citation type="submission" date="2019-03" db="EMBL/GenBank/DDBJ databases">
        <title>Lake Tanganyika Metagenome-Assembled Genomes (MAGs).</title>
        <authorList>
            <person name="Tran P."/>
        </authorList>
    </citation>
    <scope>NUCLEOTIDE SEQUENCE</scope>
    <source>
        <strain evidence="17">K_DeepCast_65m_m2_066</strain>
    </source>
</reference>
<comment type="caution">
    <text evidence="17">The sequence shown here is derived from an EMBL/GenBank/DDBJ whole genome shotgun (WGS) entry which is preliminary data.</text>
</comment>
<dbReference type="PANTHER" id="PTHR11918:SF45">
    <property type="entry name" value="THREONYLCARBAMOYLADENOSINE TRNA METHYLTHIOTRANSFERASE"/>
    <property type="match status" value="1"/>
</dbReference>
<evidence type="ECO:0000256" key="10">
    <source>
        <dbReference type="ARBA" id="ARBA00023004"/>
    </source>
</evidence>
<comment type="catalytic activity">
    <reaction evidence="13">
        <text>N(6)-L-threonylcarbamoyladenosine(37) in tRNA + (sulfur carrier)-SH + AH2 + 2 S-adenosyl-L-methionine = 2-methylsulfanyl-N(6)-L-threonylcarbamoyladenosine(37) in tRNA + (sulfur carrier)-H + 5'-deoxyadenosine + L-methionine + A + S-adenosyl-L-homocysteine + 2 H(+)</text>
        <dbReference type="Rhea" id="RHEA:37075"/>
        <dbReference type="Rhea" id="RHEA-COMP:10163"/>
        <dbReference type="Rhea" id="RHEA-COMP:11092"/>
        <dbReference type="Rhea" id="RHEA-COMP:14737"/>
        <dbReference type="Rhea" id="RHEA-COMP:14739"/>
        <dbReference type="ChEBI" id="CHEBI:13193"/>
        <dbReference type="ChEBI" id="CHEBI:15378"/>
        <dbReference type="ChEBI" id="CHEBI:17319"/>
        <dbReference type="ChEBI" id="CHEBI:17499"/>
        <dbReference type="ChEBI" id="CHEBI:29917"/>
        <dbReference type="ChEBI" id="CHEBI:57844"/>
        <dbReference type="ChEBI" id="CHEBI:57856"/>
        <dbReference type="ChEBI" id="CHEBI:59789"/>
        <dbReference type="ChEBI" id="CHEBI:64428"/>
        <dbReference type="ChEBI" id="CHEBI:74418"/>
        <dbReference type="ChEBI" id="CHEBI:74420"/>
        <dbReference type="EC" id="2.8.4.5"/>
    </reaction>
</comment>
<dbReference type="PROSITE" id="PS01278">
    <property type="entry name" value="MTTASE_RADICAL"/>
    <property type="match status" value="1"/>
</dbReference>
<keyword evidence="6" id="KW-0808">Transferase</keyword>
<dbReference type="CDD" id="cd01335">
    <property type="entry name" value="Radical_SAM"/>
    <property type="match status" value="1"/>
</dbReference>
<dbReference type="Proteomes" id="UP000712673">
    <property type="component" value="Unassembled WGS sequence"/>
</dbReference>
<dbReference type="NCBIfam" id="TIGR01579">
    <property type="entry name" value="MiaB-like-C"/>
    <property type="match status" value="1"/>
</dbReference>
<evidence type="ECO:0000256" key="9">
    <source>
        <dbReference type="ARBA" id="ARBA00022723"/>
    </source>
</evidence>
<dbReference type="Gene3D" id="3.40.50.12160">
    <property type="entry name" value="Methylthiotransferase, N-terminal domain"/>
    <property type="match status" value="1"/>
</dbReference>
<dbReference type="SUPFAM" id="SSF102114">
    <property type="entry name" value="Radical SAM enzymes"/>
    <property type="match status" value="1"/>
</dbReference>
<dbReference type="GO" id="GO:0046872">
    <property type="term" value="F:metal ion binding"/>
    <property type="evidence" value="ECO:0007669"/>
    <property type="project" value="UniProtKB-KW"/>
</dbReference>
<dbReference type="InterPro" id="IPR006638">
    <property type="entry name" value="Elp3/MiaA/NifB-like_rSAM"/>
</dbReference>
<proteinExistence type="predicted"/>
<dbReference type="SFLD" id="SFLDG01082">
    <property type="entry name" value="B12-binding_domain_containing"/>
    <property type="match status" value="1"/>
</dbReference>
<dbReference type="SFLD" id="SFLDG01061">
    <property type="entry name" value="methylthiotransferase"/>
    <property type="match status" value="1"/>
</dbReference>
<organism evidence="17 18">
    <name type="scientific">Tectimicrobiota bacterium</name>
    <dbReference type="NCBI Taxonomy" id="2528274"/>
    <lineage>
        <taxon>Bacteria</taxon>
        <taxon>Pseudomonadati</taxon>
        <taxon>Nitrospinota/Tectimicrobiota group</taxon>
        <taxon>Candidatus Tectimicrobiota</taxon>
    </lineage>
</organism>
<comment type="cofactor">
    <cofactor evidence="1">
        <name>[4Fe-4S] cluster</name>
        <dbReference type="ChEBI" id="CHEBI:49883"/>
    </cofactor>
</comment>
<keyword evidence="10" id="KW-0408">Iron</keyword>
<keyword evidence="4" id="KW-0004">4Fe-4S</keyword>
<name>A0A937VYW2_UNCTE</name>
<sequence>MTPLRASFHTLGCRLNQAETATISATFAARGYSIVEYGADTDVCVINTCSVTEGAEAKCRQAVRAVLRHSPQAYVVVTGCYAQVGVEVLRQIVGVDLIVGTEHKMQVAELIDVPQKTGAPRVVHSPKISRGDFTVDGVGFYPGHTRANLKIQDGCNFACAFCIIPFTRGGARSRQLDDIIREAHGLVAQGHRELVLTGVNLGTYISEGHDLQQVLQALERVDGLERLRISSIEPTTVPEAILEWMATSTKLCPYLHVPVQSGDDQVLQRMKRHYTRTEFRAFVEMAARRVPGICLGTDVMVGFPGEDEAAFTNTRMLLADLPLAYFHVFSYSERPYTYAQRYTDVVPSPIIQERSRVLRELSSRKKAAFYQQFLGQTVRVLFEQREEKGLYTGLSDNYMKVGVVTTAELTNQLLPVRLEKVERGIAVGMLAAPPA</sequence>